<keyword evidence="7 9" id="KW-0472">Membrane</keyword>
<feature type="transmembrane region" description="Helical" evidence="9">
    <location>
        <begin position="416"/>
        <end position="441"/>
    </location>
</feature>
<feature type="transmembrane region" description="Helical" evidence="9">
    <location>
        <begin position="614"/>
        <end position="642"/>
    </location>
</feature>
<feature type="transmembrane region" description="Helical" evidence="9">
    <location>
        <begin position="521"/>
        <end position="542"/>
    </location>
</feature>
<feature type="transmembrane region" description="Helical" evidence="9">
    <location>
        <begin position="562"/>
        <end position="580"/>
    </location>
</feature>
<comment type="function">
    <text evidence="8">Part of the tripartite ATP-independent periplasmic (TRAP) transport system.</text>
</comment>
<organism evidence="12 13">
    <name type="scientific">Shimia thalassica</name>
    <dbReference type="NCBI Taxonomy" id="1715693"/>
    <lineage>
        <taxon>Bacteria</taxon>
        <taxon>Pseudomonadati</taxon>
        <taxon>Pseudomonadota</taxon>
        <taxon>Alphaproteobacteria</taxon>
        <taxon>Rhodobacterales</taxon>
        <taxon>Roseobacteraceae</taxon>
    </lineage>
</organism>
<protein>
    <submittedName>
        <fullName evidence="12">Neu5Ac permease</fullName>
    </submittedName>
</protein>
<dbReference type="InterPro" id="IPR004681">
    <property type="entry name" value="TRAP_DctM"/>
</dbReference>
<feature type="transmembrane region" description="Helical" evidence="9">
    <location>
        <begin position="654"/>
        <end position="676"/>
    </location>
</feature>
<dbReference type="STRING" id="1715693.PH7735_03659"/>
<dbReference type="Pfam" id="PF06808">
    <property type="entry name" value="DctM"/>
    <property type="match status" value="1"/>
</dbReference>
<dbReference type="EMBL" id="CYTW01000006">
    <property type="protein sequence ID" value="CUK12330.1"/>
    <property type="molecule type" value="Genomic_DNA"/>
</dbReference>
<dbReference type="GeneID" id="83882633"/>
<keyword evidence="6 9" id="KW-1133">Transmembrane helix</keyword>
<feature type="transmembrane region" description="Helical" evidence="9">
    <location>
        <begin position="381"/>
        <end position="404"/>
    </location>
</feature>
<dbReference type="GO" id="GO:0005886">
    <property type="term" value="C:plasma membrane"/>
    <property type="evidence" value="ECO:0007669"/>
    <property type="project" value="UniProtKB-SubCell"/>
</dbReference>
<evidence type="ECO:0000313" key="13">
    <source>
        <dbReference type="Proteomes" id="UP000051870"/>
    </source>
</evidence>
<keyword evidence="3" id="KW-1003">Cell membrane</keyword>
<feature type="domain" description="Tripartite ATP-independent periplasmic transporters DctQ component" evidence="10">
    <location>
        <begin position="51"/>
        <end position="184"/>
    </location>
</feature>
<feature type="transmembrane region" description="Helical" evidence="9">
    <location>
        <begin position="77"/>
        <end position="93"/>
    </location>
</feature>
<evidence type="ECO:0000256" key="9">
    <source>
        <dbReference type="SAM" id="Phobius"/>
    </source>
</evidence>
<gene>
    <name evidence="12" type="primary">siaT_15</name>
    <name evidence="12" type="ORF">PH7735_03659</name>
</gene>
<sequence>MASNSQHTNDPVDVYEHILEHEERDQQKIAVAIDKGVKAVGNVVMWANLLLILAIVSQVLFRYLLNQNYPKLDEIQWHFYGLVTMVGISYALVTDSHVRVDLLHMQLSPRARRIIEIIGILTLIVPFIYLMVDQGWDYFYESWRVNERSSSPTGLSARWALKAVIPFSFVLLALAALARLIHDVHALWLNLEEERQGKGLRLIFWALLCFAVVATALTFLVETTEEKLVIAMFLTFIALLFTGFPVAWTLAGVGVAYCGLAYLFDNDLMLWTGLESTFTGLDYLTLGAVVNRVYATMSNAVLVALPMFIFMGLMLDESGVAERLMSAMQRLFGTVRGGLAITVTLIGIILAASTGIIGASVVLLGVLSLPSMMEQKYSPSLAAGVVSASGTLGILIPPSIMLVIMADQMALSVGDLFMAAVFPGVIIGALYLTYIFVIALVKRDVAPVPEGAKRPDWNAVKDVMIAVLPTLALILSVLGSIFAGLTTPTEASGVGALGATLLALGYRKLTLAKLVNVLKATFNTTAYIFAIFLGATVFSYVLREMGGDALIEDMIHGAGLGPNGTVFMILFIVFLLGFVLDWIEITLIVLPLMRPIVNGLGLDIPGFGVMDEPALVWFVILVAVTLQTSFLTPPVGFALFYLKGVCPPQIKLMDIYKGIIPFVILQLTGLLFVFLWPQLATWLPSVAY</sequence>
<dbReference type="Proteomes" id="UP000051870">
    <property type="component" value="Unassembled WGS sequence"/>
</dbReference>
<dbReference type="Pfam" id="PF04290">
    <property type="entry name" value="DctQ"/>
    <property type="match status" value="1"/>
</dbReference>
<keyword evidence="2 8" id="KW-0813">Transport</keyword>
<evidence type="ECO:0000256" key="8">
    <source>
        <dbReference type="RuleBase" id="RU369079"/>
    </source>
</evidence>
<evidence type="ECO:0000259" key="10">
    <source>
        <dbReference type="Pfam" id="PF04290"/>
    </source>
</evidence>
<evidence type="ECO:0000256" key="6">
    <source>
        <dbReference type="ARBA" id="ARBA00022989"/>
    </source>
</evidence>
<dbReference type="GO" id="GO:0022857">
    <property type="term" value="F:transmembrane transporter activity"/>
    <property type="evidence" value="ECO:0007669"/>
    <property type="project" value="UniProtKB-UniRule"/>
</dbReference>
<evidence type="ECO:0000256" key="1">
    <source>
        <dbReference type="ARBA" id="ARBA00004429"/>
    </source>
</evidence>
<feature type="transmembrane region" description="Helical" evidence="9">
    <location>
        <begin position="43"/>
        <end position="65"/>
    </location>
</feature>
<feature type="transmembrane region" description="Helical" evidence="9">
    <location>
        <begin position="462"/>
        <end position="485"/>
    </location>
</feature>
<evidence type="ECO:0000313" key="12">
    <source>
        <dbReference type="EMBL" id="CUK12330.1"/>
    </source>
</evidence>
<keyword evidence="5 9" id="KW-0812">Transmembrane</keyword>
<dbReference type="InterPro" id="IPR010656">
    <property type="entry name" value="DctM"/>
</dbReference>
<keyword evidence="4 8" id="KW-0997">Cell inner membrane</keyword>
<dbReference type="PANTHER" id="PTHR33362">
    <property type="entry name" value="SIALIC ACID TRAP TRANSPORTER PERMEASE PROTEIN SIAT-RELATED"/>
    <property type="match status" value="1"/>
</dbReference>
<feature type="transmembrane region" description="Helical" evidence="9">
    <location>
        <begin position="293"/>
        <end position="315"/>
    </location>
</feature>
<evidence type="ECO:0000256" key="3">
    <source>
        <dbReference type="ARBA" id="ARBA00022475"/>
    </source>
</evidence>
<dbReference type="PANTHER" id="PTHR33362:SF7">
    <property type="entry name" value="SLL1103 PROTEIN"/>
    <property type="match status" value="1"/>
</dbReference>
<dbReference type="AlphaFoldDB" id="A0A0P1IGX6"/>
<evidence type="ECO:0000256" key="2">
    <source>
        <dbReference type="ARBA" id="ARBA00022448"/>
    </source>
</evidence>
<evidence type="ECO:0000256" key="5">
    <source>
        <dbReference type="ARBA" id="ARBA00022692"/>
    </source>
</evidence>
<dbReference type="RefSeq" id="WP_058312834.1">
    <property type="nucleotide sequence ID" value="NZ_CANLZE010000006.1"/>
</dbReference>
<feature type="transmembrane region" description="Helical" evidence="9">
    <location>
        <begin position="159"/>
        <end position="181"/>
    </location>
</feature>
<dbReference type="NCBIfam" id="TIGR00786">
    <property type="entry name" value="dctM"/>
    <property type="match status" value="1"/>
</dbReference>
<evidence type="ECO:0000259" key="11">
    <source>
        <dbReference type="Pfam" id="PF06808"/>
    </source>
</evidence>
<accession>A0A0P1IGX6</accession>
<reference evidence="13" key="1">
    <citation type="submission" date="2015-09" db="EMBL/GenBank/DDBJ databases">
        <authorList>
            <person name="Rodrigo-Torres Lidia"/>
            <person name="Arahal R.David."/>
        </authorList>
    </citation>
    <scope>NUCLEOTIDE SEQUENCE [LARGE SCALE GENOMIC DNA]</scope>
    <source>
        <strain evidence="13">CECT 7735</strain>
    </source>
</reference>
<name>A0A0P1IGX6_9RHOB</name>
<evidence type="ECO:0000256" key="4">
    <source>
        <dbReference type="ARBA" id="ARBA00022519"/>
    </source>
</evidence>
<comment type="subcellular location">
    <subcellularLocation>
        <location evidence="1 8">Cell inner membrane</location>
        <topology evidence="1 8">Multi-pass membrane protein</topology>
    </subcellularLocation>
</comment>
<dbReference type="InterPro" id="IPR055348">
    <property type="entry name" value="DctQ"/>
</dbReference>
<feature type="domain" description="TRAP C4-dicarboxylate transport system permease DctM subunit" evidence="11">
    <location>
        <begin position="233"/>
        <end position="678"/>
    </location>
</feature>
<feature type="transmembrane region" description="Helical" evidence="9">
    <location>
        <begin position="202"/>
        <end position="221"/>
    </location>
</feature>
<proteinExistence type="predicted"/>
<feature type="transmembrane region" description="Helical" evidence="9">
    <location>
        <begin position="233"/>
        <end position="264"/>
    </location>
</feature>
<evidence type="ECO:0000256" key="7">
    <source>
        <dbReference type="ARBA" id="ARBA00023136"/>
    </source>
</evidence>
<feature type="transmembrane region" description="Helical" evidence="9">
    <location>
        <begin position="339"/>
        <end position="369"/>
    </location>
</feature>
<feature type="transmembrane region" description="Helical" evidence="9">
    <location>
        <begin position="114"/>
        <end position="132"/>
    </location>
</feature>
<keyword evidence="13" id="KW-1185">Reference proteome</keyword>